<dbReference type="EMBL" id="CP024785">
    <property type="protein sequence ID" value="AUB39095.1"/>
    <property type="molecule type" value="Genomic_DNA"/>
</dbReference>
<reference evidence="1 2" key="1">
    <citation type="submission" date="2017-11" db="EMBL/GenBank/DDBJ databases">
        <title>Complete genome of a free-living desiccation-tolerant cyanobacterium and its photosynthetic adaptation to extreme terrestrial habitat.</title>
        <authorList>
            <person name="Shang J."/>
        </authorList>
    </citation>
    <scope>NUCLEOTIDE SEQUENCE [LARGE SCALE GENOMIC DNA]</scope>
    <source>
        <strain evidence="1 2">CCNUN1</strain>
    </source>
</reference>
<gene>
    <name evidence="1" type="ORF">COO91_05083</name>
</gene>
<name>A0A2K8SWH1_9NOSO</name>
<dbReference type="RefSeq" id="WP_167407642.1">
    <property type="nucleotide sequence ID" value="NZ_CAWNNC010000001.1"/>
</dbReference>
<proteinExistence type="predicted"/>
<dbReference type="KEGG" id="nfl:COO91_05083"/>
<sequence length="51" mass="5893">MSLVVTTRQLGISFFEYIRDRISQVANIPSLATIIREKCAFNPFGWSWVTE</sequence>
<dbReference type="AlphaFoldDB" id="A0A2K8SWH1"/>
<accession>A0A2K8SWH1</accession>
<evidence type="ECO:0000313" key="1">
    <source>
        <dbReference type="EMBL" id="AUB39095.1"/>
    </source>
</evidence>
<evidence type="ECO:0000313" key="2">
    <source>
        <dbReference type="Proteomes" id="UP000232003"/>
    </source>
</evidence>
<keyword evidence="2" id="KW-1185">Reference proteome</keyword>
<dbReference type="Proteomes" id="UP000232003">
    <property type="component" value="Chromosome"/>
</dbReference>
<protein>
    <submittedName>
        <fullName evidence="1">Uncharacterized protein</fullName>
    </submittedName>
</protein>
<organism evidence="1 2">
    <name type="scientific">Nostoc flagelliforme CCNUN1</name>
    <dbReference type="NCBI Taxonomy" id="2038116"/>
    <lineage>
        <taxon>Bacteria</taxon>
        <taxon>Bacillati</taxon>
        <taxon>Cyanobacteriota</taxon>
        <taxon>Cyanophyceae</taxon>
        <taxon>Nostocales</taxon>
        <taxon>Nostocaceae</taxon>
        <taxon>Nostoc</taxon>
    </lineage>
</organism>